<dbReference type="InterPro" id="IPR037066">
    <property type="entry name" value="Plug_dom_sf"/>
</dbReference>
<dbReference type="SUPFAM" id="SSF56935">
    <property type="entry name" value="Porins"/>
    <property type="match status" value="1"/>
</dbReference>
<keyword evidence="10" id="KW-0472">Membrane</keyword>
<dbReference type="Proteomes" id="UP000030786">
    <property type="component" value="Chromosome"/>
</dbReference>
<evidence type="ECO:0000313" key="15">
    <source>
        <dbReference type="EMBL" id="AIZ43251.1"/>
    </source>
</evidence>
<accession>A0AAU8RJV2</accession>
<dbReference type="InterPro" id="IPR008969">
    <property type="entry name" value="CarboxyPept-like_regulatory"/>
</dbReference>
<keyword evidence="8" id="KW-0521">NADP</keyword>
<dbReference type="Pfam" id="PF07715">
    <property type="entry name" value="Plug"/>
    <property type="match status" value="1"/>
</dbReference>
<comment type="similarity">
    <text evidence="13">Belongs to the monomeric-type IDH family.</text>
</comment>
<dbReference type="KEGG" id="cbat:M666_17840"/>
<keyword evidence="11" id="KW-0998">Cell outer membrane</keyword>
<protein>
    <recommendedName>
        <fullName evidence="3">isocitrate dehydrogenase (NADP(+))</fullName>
        <ecNumber evidence="3">1.1.1.42</ecNumber>
    </recommendedName>
</protein>
<evidence type="ECO:0000256" key="1">
    <source>
        <dbReference type="ARBA" id="ARBA00001946"/>
    </source>
</evidence>
<evidence type="ECO:0000256" key="7">
    <source>
        <dbReference type="ARBA" id="ARBA00022842"/>
    </source>
</evidence>
<dbReference type="SUPFAM" id="SSF49464">
    <property type="entry name" value="Carboxypeptidase regulatory domain-like"/>
    <property type="match status" value="1"/>
</dbReference>
<dbReference type="InterPro" id="IPR012910">
    <property type="entry name" value="Plug_dom"/>
</dbReference>
<gene>
    <name evidence="15" type="ORF">M666_17840</name>
</gene>
<dbReference type="GO" id="GO:0004450">
    <property type="term" value="F:isocitrate dehydrogenase (NADP+) activity"/>
    <property type="evidence" value="ECO:0007669"/>
    <property type="project" value="UniProtKB-EC"/>
</dbReference>
<sequence>MNRIKYLLFLFVGLFFFSGFSQEKFSLSGTISELKSNETLIGVTIAVPQLATGVTTNEYGFYSLSLPEGEYTLEISYLGYKTLSKTISLTQNTKLNLQLEEAAEQLEEIVLVENVEKTDLGTPQMSVNNLAVKTIKKIPVVLGESDVLKAIVLLPGVSNAGEGSSGFNVRGGSADQNLILLDEATIFNSSHLFGFFSVFNPDAIKDIKLFKGGIPSRYGGRVSSVLEIFQKEGNSKEFKANGGIGIVASRLLLEGPIIKDKAAFLIGGRSSYAHLFLPLFDIDNKAYFYDLNTKLNFKLNDNNNIFLSGYFGRDVFSINDSFVNTYGNAVGNLRWNHLFSDKLFSNLSLIYSDYYYGLKLDFVGFEWNSGIQNFNLKYDLKHYLNNNLQINYGLNNNYYQFNPGKIVPSSEDSGIVEEQLIQKYANEFAAYIDVEHEITDQLSVEYGLRVSNFNRLGQDEINIYANDNPLNFNTDLLIYEKADPIDINTEGKKKSLKTYTNLEPRLSMSYRLDDNNSIKSSYTRLAQYLHLLSNTSSPTPLDVWTPSGSFIKPQLLDQYALGYFRNIKNGDYSLETEVYYKKIQNRIDYIDGANLIANNAIEQVILNGEARAYGLEVLFRKNEGRFQGWLSYTLSKSEQRTPGRTATETNGISPLETGINNGAWYNTPYDKTHDISLFGSYEFNEKWNFNANFVFQTGQPTNYPIGQFEYQGLTVPYYGLRNSERLPTYNRLDISATLTPLKNKDRKIKGEWVFSIYNAYNRKNAASINFSNNNETGANEAVRTSIFGIVPAVTYNFKF</sequence>
<dbReference type="Pfam" id="PF13715">
    <property type="entry name" value="CarbopepD_reg_2"/>
    <property type="match status" value="1"/>
</dbReference>
<name>A0AAU8RJV2_9FLAO</name>
<evidence type="ECO:0000256" key="11">
    <source>
        <dbReference type="ARBA" id="ARBA00023237"/>
    </source>
</evidence>
<evidence type="ECO:0000256" key="3">
    <source>
        <dbReference type="ARBA" id="ARBA00013013"/>
    </source>
</evidence>
<evidence type="ECO:0000256" key="10">
    <source>
        <dbReference type="ARBA" id="ARBA00023136"/>
    </source>
</evidence>
<dbReference type="EC" id="1.1.1.42" evidence="3"/>
<reference evidence="15 16" key="1">
    <citation type="journal article" date="2014" name="Environ. Microbiol.">
        <title>Contrasting genomic patterns and infection strategies of two co-existing Bacteroidetes podovirus genera.</title>
        <authorList>
            <person name="Holmfeldt K."/>
            <person name="Howard-Varona C."/>
            <person name="Solonenko N."/>
            <person name="Sullivan M.B."/>
        </authorList>
    </citation>
    <scope>NUCLEOTIDE SEQUENCE [LARGE SCALE GENOMIC DNA]</scope>
    <source>
        <strain evidence="15 16">18</strain>
    </source>
</reference>
<evidence type="ECO:0000256" key="9">
    <source>
        <dbReference type="ARBA" id="ARBA00023002"/>
    </source>
</evidence>
<organism evidence="15 16">
    <name type="scientific">Cellulophaga baltica 18</name>
    <dbReference type="NCBI Taxonomy" id="1348584"/>
    <lineage>
        <taxon>Bacteria</taxon>
        <taxon>Pseudomonadati</taxon>
        <taxon>Bacteroidota</taxon>
        <taxon>Flavobacteriia</taxon>
        <taxon>Flavobacteriales</taxon>
        <taxon>Flavobacteriaceae</taxon>
        <taxon>Cellulophaga</taxon>
    </lineage>
</organism>
<evidence type="ECO:0000256" key="2">
    <source>
        <dbReference type="ARBA" id="ARBA00004442"/>
    </source>
</evidence>
<comment type="cofactor">
    <cofactor evidence="1">
        <name>Mg(2+)</name>
        <dbReference type="ChEBI" id="CHEBI:18420"/>
    </cofactor>
</comment>
<keyword evidence="6" id="KW-0479">Metal-binding</keyword>
<dbReference type="InterPro" id="IPR036942">
    <property type="entry name" value="Beta-barrel_TonB_sf"/>
</dbReference>
<keyword evidence="9" id="KW-0560">Oxidoreductase</keyword>
<dbReference type="PANTHER" id="PTHR36999:SF1">
    <property type="entry name" value="ISOCITRATE DEHYDROGENASE (NADP(+))"/>
    <property type="match status" value="1"/>
</dbReference>
<keyword evidence="15" id="KW-0176">Collagen</keyword>
<dbReference type="PANTHER" id="PTHR36999">
    <property type="entry name" value="ISOCITRATE DEHYDROGENASE [NADP]"/>
    <property type="match status" value="1"/>
</dbReference>
<dbReference type="AlphaFoldDB" id="A0AAU8RJV2"/>
<keyword evidence="7" id="KW-0460">Magnesium</keyword>
<dbReference type="Gene3D" id="2.40.170.20">
    <property type="entry name" value="TonB-dependent receptor, beta-barrel domain"/>
    <property type="match status" value="1"/>
</dbReference>
<evidence type="ECO:0000256" key="6">
    <source>
        <dbReference type="ARBA" id="ARBA00022723"/>
    </source>
</evidence>
<keyword evidence="5" id="KW-0816">Tricarboxylic acid cycle</keyword>
<dbReference type="GO" id="GO:0009279">
    <property type="term" value="C:cell outer membrane"/>
    <property type="evidence" value="ECO:0007669"/>
    <property type="project" value="UniProtKB-SubCell"/>
</dbReference>
<evidence type="ECO:0000256" key="4">
    <source>
        <dbReference type="ARBA" id="ARBA00022435"/>
    </source>
</evidence>
<dbReference type="EMBL" id="CP009976">
    <property type="protein sequence ID" value="AIZ43251.1"/>
    <property type="molecule type" value="Genomic_DNA"/>
</dbReference>
<keyword evidence="4" id="KW-0329">Glyoxylate bypass</keyword>
<feature type="domain" description="TonB-dependent receptor plug" evidence="14">
    <location>
        <begin position="143"/>
        <end position="221"/>
    </location>
</feature>
<proteinExistence type="inferred from homology"/>
<dbReference type="GO" id="GO:0006097">
    <property type="term" value="P:glyoxylate cycle"/>
    <property type="evidence" value="ECO:0007669"/>
    <property type="project" value="UniProtKB-KW"/>
</dbReference>
<evidence type="ECO:0000256" key="5">
    <source>
        <dbReference type="ARBA" id="ARBA00022532"/>
    </source>
</evidence>
<dbReference type="GeneID" id="78062572"/>
<evidence type="ECO:0000256" key="12">
    <source>
        <dbReference type="ARBA" id="ARBA00023554"/>
    </source>
</evidence>
<dbReference type="Gene3D" id="2.170.130.10">
    <property type="entry name" value="TonB-dependent receptor, plug domain"/>
    <property type="match status" value="1"/>
</dbReference>
<dbReference type="RefSeq" id="WP_029445101.1">
    <property type="nucleotide sequence ID" value="NZ_CP009976.1"/>
</dbReference>
<dbReference type="InterPro" id="IPR004436">
    <property type="entry name" value="Isocitrate_DH_NADP_mono"/>
</dbReference>
<comment type="subcellular location">
    <subcellularLocation>
        <location evidence="2">Cell outer membrane</location>
    </subcellularLocation>
</comment>
<dbReference type="Gene3D" id="2.60.40.1120">
    <property type="entry name" value="Carboxypeptidase-like, regulatory domain"/>
    <property type="match status" value="1"/>
</dbReference>
<dbReference type="GO" id="GO:0006099">
    <property type="term" value="P:tricarboxylic acid cycle"/>
    <property type="evidence" value="ECO:0007669"/>
    <property type="project" value="UniProtKB-KW"/>
</dbReference>
<evidence type="ECO:0000256" key="13">
    <source>
        <dbReference type="ARBA" id="ARBA00046318"/>
    </source>
</evidence>
<dbReference type="GO" id="GO:0046872">
    <property type="term" value="F:metal ion binding"/>
    <property type="evidence" value="ECO:0007669"/>
    <property type="project" value="UniProtKB-KW"/>
</dbReference>
<evidence type="ECO:0000256" key="8">
    <source>
        <dbReference type="ARBA" id="ARBA00022857"/>
    </source>
</evidence>
<evidence type="ECO:0000259" key="14">
    <source>
        <dbReference type="Pfam" id="PF07715"/>
    </source>
</evidence>
<comment type="catalytic activity">
    <reaction evidence="12">
        <text>D-threo-isocitrate + NADP(+) = 2-oxoglutarate + CO2 + NADPH</text>
        <dbReference type="Rhea" id="RHEA:19629"/>
        <dbReference type="ChEBI" id="CHEBI:15562"/>
        <dbReference type="ChEBI" id="CHEBI:16526"/>
        <dbReference type="ChEBI" id="CHEBI:16810"/>
        <dbReference type="ChEBI" id="CHEBI:57783"/>
        <dbReference type="ChEBI" id="CHEBI:58349"/>
        <dbReference type="EC" id="1.1.1.42"/>
    </reaction>
</comment>
<evidence type="ECO:0000313" key="16">
    <source>
        <dbReference type="Proteomes" id="UP000030786"/>
    </source>
</evidence>